<proteinExistence type="inferred from homology"/>
<dbReference type="RefSeq" id="XP_006812433.1">
    <property type="nucleotide sequence ID" value="XM_006812370.1"/>
</dbReference>
<name>A0ABM0LXE2_SACKO</name>
<organism evidence="3 4">
    <name type="scientific">Saccoglossus kowalevskii</name>
    <name type="common">Acorn worm</name>
    <dbReference type="NCBI Taxonomy" id="10224"/>
    <lineage>
        <taxon>Eukaryota</taxon>
        <taxon>Metazoa</taxon>
        <taxon>Hemichordata</taxon>
        <taxon>Enteropneusta</taxon>
        <taxon>Harrimaniidae</taxon>
        <taxon>Saccoglossus</taxon>
    </lineage>
</organism>
<feature type="compositionally biased region" description="Polar residues" evidence="2">
    <location>
        <begin position="1"/>
        <end position="10"/>
    </location>
</feature>
<feature type="region of interest" description="Disordered" evidence="2">
    <location>
        <begin position="52"/>
        <end position="81"/>
    </location>
</feature>
<dbReference type="Gene3D" id="3.30.1140.40">
    <property type="entry name" value="Tctex-1"/>
    <property type="match status" value="1"/>
</dbReference>
<protein>
    <submittedName>
        <fullName evidence="4">Tctex1 domain-containing protein 1-like</fullName>
    </submittedName>
</protein>
<dbReference type="GeneID" id="102803209"/>
<keyword evidence="3" id="KW-1185">Reference proteome</keyword>
<gene>
    <name evidence="4" type="primary">LOC102803209</name>
</gene>
<evidence type="ECO:0000313" key="3">
    <source>
        <dbReference type="Proteomes" id="UP000694865"/>
    </source>
</evidence>
<dbReference type="InterPro" id="IPR005334">
    <property type="entry name" value="Tctex-1-like"/>
</dbReference>
<evidence type="ECO:0000256" key="1">
    <source>
        <dbReference type="ARBA" id="ARBA00005361"/>
    </source>
</evidence>
<sequence length="235" mass="26075">MSVAENSKGNAQVDAKAATDGPVRRISSVQEPGKLGAGHVIRKVSTVQMVDPKDSHQGTLITTANSSGCDESETGSTRTGGTALSAFRKNVRKMSMWGMAGRIMTGQEKPRQKPQVKLEPTYKMSPDQRRRFDSSRVERMLNNVLNAQLSNETYDPVVSTRLASRISDIIKNKTKMMGFDRHKIISHVIIGNMFDQGTEVCSRCLWDDHNDNYASAYFRNGSLFAVATIYGVYFE</sequence>
<feature type="compositionally biased region" description="Polar residues" evidence="2">
    <location>
        <begin position="57"/>
        <end position="69"/>
    </location>
</feature>
<comment type="similarity">
    <text evidence="1">Belongs to the dynein light chain Tctex-type family.</text>
</comment>
<accession>A0ABM0LXE2</accession>
<dbReference type="InterPro" id="IPR038586">
    <property type="entry name" value="Tctex-1-like_sf"/>
</dbReference>
<dbReference type="PANTHER" id="PTHR21255:SF65">
    <property type="entry name" value="TCTEX1 DOMAIN-CONTAINING PROTEIN 2"/>
    <property type="match status" value="1"/>
</dbReference>
<dbReference type="Pfam" id="PF03645">
    <property type="entry name" value="Tctex-1"/>
    <property type="match status" value="1"/>
</dbReference>
<evidence type="ECO:0000256" key="2">
    <source>
        <dbReference type="SAM" id="MobiDB-lite"/>
    </source>
</evidence>
<dbReference type="Proteomes" id="UP000694865">
    <property type="component" value="Unplaced"/>
</dbReference>
<dbReference type="CDD" id="cd21451">
    <property type="entry name" value="DLC-like_TCTEX1D"/>
    <property type="match status" value="1"/>
</dbReference>
<reference evidence="4" key="1">
    <citation type="submission" date="2025-08" db="UniProtKB">
        <authorList>
            <consortium name="RefSeq"/>
        </authorList>
    </citation>
    <scope>IDENTIFICATION</scope>
    <source>
        <tissue evidence="4">Testes</tissue>
    </source>
</reference>
<evidence type="ECO:0000313" key="4">
    <source>
        <dbReference type="RefSeq" id="XP_006812433.1"/>
    </source>
</evidence>
<feature type="region of interest" description="Disordered" evidence="2">
    <location>
        <begin position="1"/>
        <end position="22"/>
    </location>
</feature>
<dbReference type="PANTHER" id="PTHR21255">
    <property type="entry name" value="T-COMPLEX-ASSOCIATED-TESTIS-EXPRESSED 1/ DYNEIN LIGHT CHAIN"/>
    <property type="match status" value="1"/>
</dbReference>